<dbReference type="Gene3D" id="3.40.50.1100">
    <property type="match status" value="2"/>
</dbReference>
<dbReference type="NCBIfam" id="TIGR01274">
    <property type="entry name" value="ACC_deam"/>
    <property type="match status" value="1"/>
</dbReference>
<protein>
    <recommendedName>
        <fullName evidence="7">Zn(2)-C6 fungal-type domain-containing protein</fullName>
    </recommendedName>
</protein>
<organism evidence="8 9">
    <name type="scientific">Talaromyces rugulosus</name>
    <name type="common">Penicillium rugulosum</name>
    <dbReference type="NCBI Taxonomy" id="121627"/>
    <lineage>
        <taxon>Eukaryota</taxon>
        <taxon>Fungi</taxon>
        <taxon>Dikarya</taxon>
        <taxon>Ascomycota</taxon>
        <taxon>Pezizomycotina</taxon>
        <taxon>Eurotiomycetes</taxon>
        <taxon>Eurotiomycetidae</taxon>
        <taxon>Eurotiales</taxon>
        <taxon>Trichocomaceae</taxon>
        <taxon>Talaromyces</taxon>
        <taxon>Talaromyces sect. Islandici</taxon>
    </lineage>
</organism>
<evidence type="ECO:0000256" key="3">
    <source>
        <dbReference type="ARBA" id="ARBA00023125"/>
    </source>
</evidence>
<dbReference type="GO" id="GO:0008270">
    <property type="term" value="F:zinc ion binding"/>
    <property type="evidence" value="ECO:0007669"/>
    <property type="project" value="InterPro"/>
</dbReference>
<evidence type="ECO:0000313" key="9">
    <source>
        <dbReference type="Proteomes" id="UP000509510"/>
    </source>
</evidence>
<keyword evidence="3" id="KW-0238">DNA-binding</keyword>
<dbReference type="GO" id="GO:0030170">
    <property type="term" value="F:pyridoxal phosphate binding"/>
    <property type="evidence" value="ECO:0007669"/>
    <property type="project" value="InterPro"/>
</dbReference>
<dbReference type="CDD" id="cd06449">
    <property type="entry name" value="ACCD"/>
    <property type="match status" value="1"/>
</dbReference>
<dbReference type="Pfam" id="PF00172">
    <property type="entry name" value="Zn_clus"/>
    <property type="match status" value="1"/>
</dbReference>
<evidence type="ECO:0000256" key="5">
    <source>
        <dbReference type="ARBA" id="ARBA00023242"/>
    </source>
</evidence>
<dbReference type="GO" id="GO:0003677">
    <property type="term" value="F:DNA binding"/>
    <property type="evidence" value="ECO:0007669"/>
    <property type="project" value="UniProtKB-KW"/>
</dbReference>
<dbReference type="GeneID" id="55987870"/>
<dbReference type="InterPro" id="IPR001138">
    <property type="entry name" value="Zn2Cys6_DnaBD"/>
</dbReference>
<dbReference type="GO" id="GO:0006351">
    <property type="term" value="P:DNA-templated transcription"/>
    <property type="evidence" value="ECO:0007669"/>
    <property type="project" value="InterPro"/>
</dbReference>
<sequence length="1067" mass="119096">MPDTNDTPLRPYRSHKIPACDFCRRRKSRCTQDLVDQPCLLCRMHGAACSTAKRGVDASPRAQTPTASNSTKRRRVNDKGSQNTDGRQRRSSRTAAARHSPVVEEQQSRPARRLSAVAANDTNNQSSHIIGPAMARDAQVLQRYMSPAYDTAVSYARPNPYSVYSHDPRDPVVYMKVPRHRNIVPSGNGTAGFKQFESMEKIIEPLGPELFHVYFENIHPPFPILDENTVLEAYRQDGLPHSLVCEIYAVSLILWKTSRKIASSGRPTPDIRYMWNLAVSAMNDDFSAPDFSTVLACILDLLGRPITSITYNAVNIGRVVALAQSLGLNRNPLKWDLDFRQKSLRIRTWWGILIHDQWASLSHGTPPHIHRSQWDVPLPDSDSLLINGASTGGFIANDRAQGGRCFIALCQLTVVLGGILSLLYTVEDQTREQAFRALRRHETALDQWEEGLPHWLCPGSLSYNRKTAGALNLQLCYLVVRMCLWRIGLLELHRSDDADIKKDKLYYQARCRKAARAVIDFITLLKRSEIDVFWLPYTAYHFTSAATLILRCALEAEDTDTAQECVASAKRLMDFLRKMKNEVNWDLADICLGHCEAVVEKLSDSHCLETWRRIPHGGGQQQQQQQQQFEEEWNRNIPAQASHEGPPEPLDDGIFVPLNQDVNESGAESAQTLFQDLMAYNSTPGTMIDNPMFPDLWQLPYLDDFISDFLSITVLKFNKFNNMQLPQPFADIPRESFLFGPSPIQHLPNITKALGGQVHIYAKREDCNSGLAFGGNKTRKLEYLASDALAQGCDTLVSIGGFQSNHTRQVAAIGTKLGMEVALVQEKWVQWEDPVYDKAGNIQLSRLMGADARLDPSPFGIEHKQTLQKLQQEMVDRGRKPYYIPAGASDHPLGGLGFARWAFEVEQQEKEIGVFFDTVIVCAVTGSTMAGMVAGFKLAQKKNGSRPRKVIGIDASATVKQTFDQILRIARTTGTKIGLSEDDNVTADDIILDDRYHAGVYGIPDQQTIDAIKFGASTEAFITDPVYEGKSLAGMMDLVRKGEITAGSNVLYAHLGGQLALNAYTGM</sequence>
<evidence type="ECO:0000256" key="2">
    <source>
        <dbReference type="ARBA" id="ARBA00023015"/>
    </source>
</evidence>
<dbReference type="GO" id="GO:0009310">
    <property type="term" value="P:amine catabolic process"/>
    <property type="evidence" value="ECO:0007669"/>
    <property type="project" value="InterPro"/>
</dbReference>
<dbReference type="PROSITE" id="PS00463">
    <property type="entry name" value="ZN2_CY6_FUNGAL_1"/>
    <property type="match status" value="1"/>
</dbReference>
<keyword evidence="4" id="KW-0804">Transcription</keyword>
<dbReference type="GO" id="GO:0008660">
    <property type="term" value="F:1-aminocyclopropane-1-carboxylate deaminase activity"/>
    <property type="evidence" value="ECO:0007669"/>
    <property type="project" value="InterPro"/>
</dbReference>
<evidence type="ECO:0000256" key="4">
    <source>
        <dbReference type="ARBA" id="ARBA00023163"/>
    </source>
</evidence>
<feature type="compositionally biased region" description="Polar residues" evidence="6">
    <location>
        <begin position="61"/>
        <end position="70"/>
    </location>
</feature>
<dbReference type="EMBL" id="CP055898">
    <property type="protein sequence ID" value="QKX53279.1"/>
    <property type="molecule type" value="Genomic_DNA"/>
</dbReference>
<dbReference type="InterPro" id="IPR001926">
    <property type="entry name" value="TrpB-like_PALP"/>
</dbReference>
<keyword evidence="5" id="KW-0539">Nucleus</keyword>
<dbReference type="AlphaFoldDB" id="A0A7H8QH45"/>
<dbReference type="Pfam" id="PF00291">
    <property type="entry name" value="PALP"/>
    <property type="match status" value="1"/>
</dbReference>
<dbReference type="KEGG" id="trg:TRUGW13939_00357"/>
<dbReference type="InterPro" id="IPR036864">
    <property type="entry name" value="Zn2-C6_fun-type_DNA-bd_sf"/>
</dbReference>
<dbReference type="RefSeq" id="XP_035339458.1">
    <property type="nucleotide sequence ID" value="XM_035483565.1"/>
</dbReference>
<name>A0A7H8QH45_TALRU</name>
<dbReference type="InterPro" id="IPR050797">
    <property type="entry name" value="Carb_Metab_Trans_Reg"/>
</dbReference>
<gene>
    <name evidence="8" type="ORF">TRUGW13939_00357</name>
</gene>
<accession>A0A7H8QH45</accession>
<keyword evidence="9" id="KW-1185">Reference proteome</keyword>
<feature type="region of interest" description="Disordered" evidence="6">
    <location>
        <begin position="52"/>
        <end position="114"/>
    </location>
</feature>
<dbReference type="SMART" id="SM00906">
    <property type="entry name" value="Fungal_trans"/>
    <property type="match status" value="1"/>
</dbReference>
<dbReference type="CDD" id="cd12148">
    <property type="entry name" value="fungal_TF_MHR"/>
    <property type="match status" value="1"/>
</dbReference>
<keyword evidence="2" id="KW-0805">Transcription regulation</keyword>
<dbReference type="GO" id="GO:0005634">
    <property type="term" value="C:nucleus"/>
    <property type="evidence" value="ECO:0007669"/>
    <property type="project" value="TreeGrafter"/>
</dbReference>
<proteinExistence type="predicted"/>
<dbReference type="GO" id="GO:0000981">
    <property type="term" value="F:DNA-binding transcription factor activity, RNA polymerase II-specific"/>
    <property type="evidence" value="ECO:0007669"/>
    <property type="project" value="InterPro"/>
</dbReference>
<dbReference type="PANTHER" id="PTHR31668:SF10">
    <property type="entry name" value="ZN(II)2CYS6 TRANSCRIPTION FACTOR (EUROFUNG)"/>
    <property type="match status" value="1"/>
</dbReference>
<dbReference type="GO" id="GO:0001080">
    <property type="term" value="P:nitrogen catabolite activation of transcription from RNA polymerase II promoter"/>
    <property type="evidence" value="ECO:0007669"/>
    <property type="project" value="TreeGrafter"/>
</dbReference>
<dbReference type="PANTHER" id="PTHR31668">
    <property type="entry name" value="GLUCOSE TRANSPORT TRANSCRIPTION REGULATOR RGT1-RELATED-RELATED"/>
    <property type="match status" value="1"/>
</dbReference>
<evidence type="ECO:0000256" key="6">
    <source>
        <dbReference type="SAM" id="MobiDB-lite"/>
    </source>
</evidence>
<dbReference type="SMART" id="SM00066">
    <property type="entry name" value="GAL4"/>
    <property type="match status" value="1"/>
</dbReference>
<dbReference type="CDD" id="cd00067">
    <property type="entry name" value="GAL4"/>
    <property type="match status" value="1"/>
</dbReference>
<dbReference type="Pfam" id="PF04082">
    <property type="entry name" value="Fungal_trans"/>
    <property type="match status" value="1"/>
</dbReference>
<keyword evidence="1" id="KW-0479">Metal-binding</keyword>
<dbReference type="SUPFAM" id="SSF53686">
    <property type="entry name" value="Tryptophan synthase beta subunit-like PLP-dependent enzymes"/>
    <property type="match status" value="1"/>
</dbReference>
<dbReference type="Proteomes" id="UP000509510">
    <property type="component" value="Chromosome I"/>
</dbReference>
<evidence type="ECO:0000256" key="1">
    <source>
        <dbReference type="ARBA" id="ARBA00022723"/>
    </source>
</evidence>
<evidence type="ECO:0000259" key="7">
    <source>
        <dbReference type="PROSITE" id="PS50048"/>
    </source>
</evidence>
<evidence type="ECO:0000313" key="8">
    <source>
        <dbReference type="EMBL" id="QKX53279.1"/>
    </source>
</evidence>
<reference evidence="9" key="1">
    <citation type="submission" date="2020-06" db="EMBL/GenBank/DDBJ databases">
        <title>A chromosome-scale genome assembly of Talaromyces rugulosus W13939.</title>
        <authorList>
            <person name="Wang B."/>
            <person name="Guo L."/>
            <person name="Ye K."/>
            <person name="Wang L."/>
        </authorList>
    </citation>
    <scope>NUCLEOTIDE SEQUENCE [LARGE SCALE GENOMIC DNA]</scope>
    <source>
        <strain evidence="9">W13939</strain>
    </source>
</reference>
<feature type="domain" description="Zn(2)-C6 fungal-type" evidence="7">
    <location>
        <begin position="19"/>
        <end position="51"/>
    </location>
</feature>
<dbReference type="InterPro" id="IPR005965">
    <property type="entry name" value="ACP_carboxylate_deaminase"/>
</dbReference>
<dbReference type="OrthoDB" id="3034343at2759"/>
<dbReference type="InterPro" id="IPR007219">
    <property type="entry name" value="XnlR_reg_dom"/>
</dbReference>
<dbReference type="SUPFAM" id="SSF57701">
    <property type="entry name" value="Zn2/Cys6 DNA-binding domain"/>
    <property type="match status" value="1"/>
</dbReference>
<dbReference type="PROSITE" id="PS50048">
    <property type="entry name" value="ZN2_CY6_FUNGAL_2"/>
    <property type="match status" value="1"/>
</dbReference>
<dbReference type="InterPro" id="IPR036052">
    <property type="entry name" value="TrpB-like_PALP_sf"/>
</dbReference>